<protein>
    <recommendedName>
        <fullName evidence="7">Large ribosomal subunit protein bL32m</fullName>
    </recommendedName>
</protein>
<dbReference type="GeneID" id="8299002"/>
<comment type="similarity">
    <text evidence="2">Belongs to the bacterial ribosomal protein bL32 family.</text>
</comment>
<dbReference type="Pfam" id="PF01783">
    <property type="entry name" value="Ribosomal_L32p"/>
    <property type="match status" value="1"/>
</dbReference>
<evidence type="ECO:0000256" key="2">
    <source>
        <dbReference type="ARBA" id="ARBA00008560"/>
    </source>
</evidence>
<name>C5M2Y0_CANTT</name>
<evidence type="ECO:0000256" key="7">
    <source>
        <dbReference type="ARBA" id="ARBA00039935"/>
    </source>
</evidence>
<keyword evidence="3" id="KW-0809">Transit peptide</keyword>
<dbReference type="InterPro" id="IPR011332">
    <property type="entry name" value="Ribosomal_zn-bd"/>
</dbReference>
<dbReference type="KEGG" id="ctp:CTRG_00419"/>
<proteinExistence type="inferred from homology"/>
<keyword evidence="4" id="KW-0689">Ribosomal protein</keyword>
<dbReference type="PANTHER" id="PTHR21026">
    <property type="entry name" value="39S RIBOSOMAL PROTEIN L32, MITOCHONDRIAL"/>
    <property type="match status" value="1"/>
</dbReference>
<keyword evidence="5" id="KW-0496">Mitochondrion</keyword>
<comment type="subcellular location">
    <subcellularLocation>
        <location evidence="1">Mitochondrion</location>
    </subcellularLocation>
</comment>
<dbReference type="NCBIfam" id="TIGR01031">
    <property type="entry name" value="rpmF_bact"/>
    <property type="match status" value="1"/>
</dbReference>
<dbReference type="VEuPathDB" id="FungiDB:CTRG_00419"/>
<dbReference type="eggNOG" id="KOG4080">
    <property type="taxonomic scope" value="Eukaryota"/>
</dbReference>
<dbReference type="HOGENOM" id="CLU_095763_0_0_1"/>
<keyword evidence="9" id="KW-1185">Reference proteome</keyword>
<accession>C5M2Y0</accession>
<keyword evidence="6" id="KW-0687">Ribonucleoprotein</keyword>
<dbReference type="EMBL" id="GG692395">
    <property type="protein sequence ID" value="EER35680.1"/>
    <property type="molecule type" value="Genomic_DNA"/>
</dbReference>
<evidence type="ECO:0000313" key="8">
    <source>
        <dbReference type="EMBL" id="EER35680.1"/>
    </source>
</evidence>
<reference evidence="8 9" key="1">
    <citation type="journal article" date="2009" name="Nature">
        <title>Evolution of pathogenicity and sexual reproduction in eight Candida genomes.</title>
        <authorList>
            <person name="Butler G."/>
            <person name="Rasmussen M.D."/>
            <person name="Lin M.F."/>
            <person name="Santos M.A."/>
            <person name="Sakthikumar S."/>
            <person name="Munro C.A."/>
            <person name="Rheinbay E."/>
            <person name="Grabherr M."/>
            <person name="Forche A."/>
            <person name="Reedy J.L."/>
            <person name="Agrafioti I."/>
            <person name="Arnaud M.B."/>
            <person name="Bates S."/>
            <person name="Brown A.J."/>
            <person name="Brunke S."/>
            <person name="Costanzo M.C."/>
            <person name="Fitzpatrick D.A."/>
            <person name="de Groot P.W."/>
            <person name="Harris D."/>
            <person name="Hoyer L.L."/>
            <person name="Hube B."/>
            <person name="Klis F.M."/>
            <person name="Kodira C."/>
            <person name="Lennard N."/>
            <person name="Logue M.E."/>
            <person name="Martin R."/>
            <person name="Neiman A.M."/>
            <person name="Nikolaou E."/>
            <person name="Quail M.A."/>
            <person name="Quinn J."/>
            <person name="Santos M.C."/>
            <person name="Schmitzberger F.F."/>
            <person name="Sherlock G."/>
            <person name="Shah P."/>
            <person name="Silverstein K.A."/>
            <person name="Skrzypek M.S."/>
            <person name="Soll D."/>
            <person name="Staggs R."/>
            <person name="Stansfield I."/>
            <person name="Stumpf M.P."/>
            <person name="Sudbery P.E."/>
            <person name="Srikantha T."/>
            <person name="Zeng Q."/>
            <person name="Berman J."/>
            <person name="Berriman M."/>
            <person name="Heitman J."/>
            <person name="Gow N.A."/>
            <person name="Lorenz M.C."/>
            <person name="Birren B.W."/>
            <person name="Kellis M."/>
            <person name="Cuomo C.A."/>
        </authorList>
    </citation>
    <scope>NUCLEOTIDE SEQUENCE [LARGE SCALE GENOMIC DNA]</scope>
    <source>
        <strain evidence="9">ATCC MYA-3404 / T1</strain>
    </source>
</reference>
<dbReference type="InterPro" id="IPR002677">
    <property type="entry name" value="Ribosomal_bL32"/>
</dbReference>
<dbReference type="GO" id="GO:0005762">
    <property type="term" value="C:mitochondrial large ribosomal subunit"/>
    <property type="evidence" value="ECO:0007669"/>
    <property type="project" value="TreeGrafter"/>
</dbReference>
<dbReference type="STRING" id="294747.C5M2Y0"/>
<evidence type="ECO:0000256" key="3">
    <source>
        <dbReference type="ARBA" id="ARBA00022946"/>
    </source>
</evidence>
<evidence type="ECO:0000256" key="4">
    <source>
        <dbReference type="ARBA" id="ARBA00022980"/>
    </source>
</evidence>
<dbReference type="OrthoDB" id="2014905at2759"/>
<organism evidence="8 9">
    <name type="scientific">Candida tropicalis (strain ATCC MYA-3404 / T1)</name>
    <name type="common">Yeast</name>
    <dbReference type="NCBI Taxonomy" id="294747"/>
    <lineage>
        <taxon>Eukaryota</taxon>
        <taxon>Fungi</taxon>
        <taxon>Dikarya</taxon>
        <taxon>Ascomycota</taxon>
        <taxon>Saccharomycotina</taxon>
        <taxon>Pichiomycetes</taxon>
        <taxon>Debaryomycetaceae</taxon>
        <taxon>Candida/Lodderomyces clade</taxon>
        <taxon>Candida</taxon>
    </lineage>
</organism>
<dbReference type="Proteomes" id="UP000002037">
    <property type="component" value="Unassembled WGS sequence"/>
</dbReference>
<dbReference type="InterPro" id="IPR051991">
    <property type="entry name" value="Mitoribosomal_protein_bL32"/>
</dbReference>
<gene>
    <name evidence="8" type="ORF">CTRG_00419</name>
</gene>
<dbReference type="GO" id="GO:0006412">
    <property type="term" value="P:translation"/>
    <property type="evidence" value="ECO:0007669"/>
    <property type="project" value="InterPro"/>
</dbReference>
<dbReference type="PANTHER" id="PTHR21026:SF2">
    <property type="entry name" value="LARGE RIBOSOMAL SUBUNIT PROTEIN BL32M"/>
    <property type="match status" value="1"/>
</dbReference>
<evidence type="ECO:0000256" key="1">
    <source>
        <dbReference type="ARBA" id="ARBA00004173"/>
    </source>
</evidence>
<dbReference type="GO" id="GO:0003735">
    <property type="term" value="F:structural constituent of ribosome"/>
    <property type="evidence" value="ECO:0007669"/>
    <property type="project" value="InterPro"/>
</dbReference>
<dbReference type="RefSeq" id="XP_002545638.1">
    <property type="nucleotide sequence ID" value="XM_002545592.1"/>
</dbReference>
<evidence type="ECO:0000256" key="5">
    <source>
        <dbReference type="ARBA" id="ARBA00023128"/>
    </source>
</evidence>
<evidence type="ECO:0000256" key="6">
    <source>
        <dbReference type="ARBA" id="ARBA00023274"/>
    </source>
</evidence>
<dbReference type="AlphaFoldDB" id="C5M2Y0"/>
<evidence type="ECO:0000313" key="9">
    <source>
        <dbReference type="Proteomes" id="UP000002037"/>
    </source>
</evidence>
<sequence length="207" mass="23767">MSLSLRFGAVTSLQESLWGLVPRLPSITIRLGLQNKLGNQQSLPMDERLRELKEKIEESGEAPFMIDNGTILKAVPKKKMSRARRRKKLYASGNKQVHPINNIVRCSACGSVKRSHFMCMNCFAEIRTFLKSLKRKNGLLEEPVNPQSDLNPLDERVIYPGKFETDEQRRLKSKDWVPQREEAGLYNHQEVKHIKKSNKGPVMVKLE</sequence>
<dbReference type="SUPFAM" id="SSF57829">
    <property type="entry name" value="Zn-binding ribosomal proteins"/>
    <property type="match status" value="1"/>
</dbReference>